<dbReference type="AlphaFoldDB" id="A0A6I4IM00"/>
<dbReference type="Pfam" id="PF04738">
    <property type="entry name" value="Lant_dehydr_N"/>
    <property type="match status" value="1"/>
</dbReference>
<evidence type="ECO:0000313" key="4">
    <source>
        <dbReference type="Proteomes" id="UP000431264"/>
    </source>
</evidence>
<evidence type="ECO:0000313" key="3">
    <source>
        <dbReference type="EMBL" id="MVO09572.1"/>
    </source>
</evidence>
<evidence type="ECO:0008006" key="5">
    <source>
        <dbReference type="Google" id="ProtNLM"/>
    </source>
</evidence>
<name>A0A6I4IM00_9FLAO</name>
<organism evidence="3 4">
    <name type="scientific">Flavobacterium profundi</name>
    <dbReference type="NCBI Taxonomy" id="1774945"/>
    <lineage>
        <taxon>Bacteria</taxon>
        <taxon>Pseudomonadati</taxon>
        <taxon>Bacteroidota</taxon>
        <taxon>Flavobacteriia</taxon>
        <taxon>Flavobacteriales</taxon>
        <taxon>Flavobacteriaceae</taxon>
        <taxon>Flavobacterium</taxon>
    </lineage>
</organism>
<dbReference type="Proteomes" id="UP000431264">
    <property type="component" value="Unassembled WGS sequence"/>
</dbReference>
<reference evidence="4" key="1">
    <citation type="submission" date="2019-05" db="EMBL/GenBank/DDBJ databases">
        <title>Flavobacterium profundi sp. nov., isolated from a deep-sea seamount.</title>
        <authorList>
            <person name="Zhang D.-C."/>
        </authorList>
    </citation>
    <scope>NUCLEOTIDE SEQUENCE [LARGE SCALE GENOMIC DNA]</scope>
    <source>
        <strain evidence="4">TP390</strain>
    </source>
</reference>
<feature type="domain" description="Lantibiotic dehydratase N-terminal" evidence="1">
    <location>
        <begin position="43"/>
        <end position="682"/>
    </location>
</feature>
<dbReference type="NCBIfam" id="TIGR03891">
    <property type="entry name" value="thiopep_ocin"/>
    <property type="match status" value="1"/>
</dbReference>
<proteinExistence type="predicted"/>
<dbReference type="RefSeq" id="WP_140997953.1">
    <property type="nucleotide sequence ID" value="NZ_VDCZ01000007.1"/>
</dbReference>
<dbReference type="InterPro" id="IPR006827">
    <property type="entry name" value="Lant_deHydtase_N"/>
</dbReference>
<sequence>MKNISIFPNKIVRIPFFSLNEYKAIPTEVKELNAFIDALFYHEKFSEAVYLASPVLHEEWEKIVESDKERGKINESILKYYLRAISNTVPFGLFTSYSILEDEPKESNIKEYERFSNLDMEYLLKLLHFLNQDSIIKNAVTYRKNNSIYKVGEKYRYIEPKYANDKISYTLASIDSDELMDYLLQDDREEISLAALKDEILNLVEGVTEDEVTAYLDELIQSGIYLSSLEVCLNQPQFIQQIVGFYEKNKAQIDTKDSLKNIFEALRNVDTALNQLDNNVFNSKAIYDTVFSELNKIGIPYEQKYVINSNLKRNNVVPNEKDINQRLQQFLSKLSKISHSKIKRLNNLEIFKQNFYNRYEDQEVKLMDALDNELGIGYLSQYNEDVLFSDLLDDITIAPQKKGVTDRKIEPQINNFWLNLIMENADKRAIDLDKVSLDVYQNEKPIKNGAFSIAYTYANDKIYLKYASGATATNLIGRFGNNDSQMQKVIDEITTFEQTVNKDRITAEIIHLPSNRTGNVLIRNVDREAEISLISKPSGKRKVIDINDLYLSIKNNRIVLRSGKYKKEVIPYLSSAQNFHFNSLPAYHLLCDLQIQDRYIDYSINFGGFNIDDLDYCPRLVFGDKLVVRNAQWRLKKENYKSIEGLQNHLETLQVPQFVYIVESTEEKMIIDTKNPVTLAVLWNEIKKNGFVQISECVYDLNKENEVANENIAFVKSQRSANVLDTIWNFSDKENQNVERAFIYGDEWMYFKLYTGRVISDVILTENIQKIVTTLTEQKIIDKWFFIRYTDPDFHLRVRLHLTDSKNYDMVTKVIHQELKTLVNEGKVWKLDVSTYKREIERYHWKNIDNSENIFSIDSDFTLKLMRYLKEANENRTWLFILKSIDDFFNAFQISLEERHQIIEKMYHSFWVEHGEVKSVRKDINAKFRKHTEELTHLFHETPADLQELYQERLSQLTKIQFVDEVTTNMTDLLWSYIHMHVNRFIPAHPRSHELIMYGILERFYSKEIGMKKYNQKLVTDEAY</sequence>
<comment type="caution">
    <text evidence="3">The sequence shown here is derived from an EMBL/GenBank/DDBJ whole genome shotgun (WGS) entry which is preliminary data.</text>
</comment>
<gene>
    <name evidence="3" type="ORF">GOQ30_10415</name>
</gene>
<feature type="domain" description="Thiopeptide-type bacteriocin biosynthesis" evidence="2">
    <location>
        <begin position="748"/>
        <end position="1005"/>
    </location>
</feature>
<accession>A0A6I4IM00</accession>
<keyword evidence="4" id="KW-1185">Reference proteome</keyword>
<evidence type="ECO:0000259" key="1">
    <source>
        <dbReference type="Pfam" id="PF04738"/>
    </source>
</evidence>
<evidence type="ECO:0000259" key="2">
    <source>
        <dbReference type="Pfam" id="PF14028"/>
    </source>
</evidence>
<dbReference type="OrthoDB" id="1273722at2"/>
<protein>
    <recommendedName>
        <fullName evidence="5">Lantibiotic dehydratase</fullName>
    </recommendedName>
</protein>
<dbReference type="EMBL" id="WQLW01000007">
    <property type="protein sequence ID" value="MVO09572.1"/>
    <property type="molecule type" value="Genomic_DNA"/>
</dbReference>
<dbReference type="Pfam" id="PF14028">
    <property type="entry name" value="Lant_dehydr_C"/>
    <property type="match status" value="1"/>
</dbReference>
<dbReference type="InterPro" id="IPR023809">
    <property type="entry name" value="Thiopep_bacteriocin_synth_dom"/>
</dbReference>